<sequence>MVGEKLPRAPRMPKNYELCPGLMRFSRARMYHRRGLWARKKFEKVKKPIQKKEKYITKPIGGDKNGGERKVLIHKGPRYLPIEPVRHKVRRKPKAVPLRKSLTPGTVLIMLAGVHKGKRVVFLKQLKTSGLLLVTGPMKLNCCPLRRVAQAFVIATKTKIDISNVEVPEHIDDTYFKRVNTKKSAKKEGDANIFAQGVKEDDFQEYVVSDQKKADQKVVDAAVIEAIKKHPDHKILTGYLSSRFSLEKHQYPHEMIF</sequence>
<comment type="subunit">
    <text evidence="7">Component of the large ribosomal subunit. May bind IPO9 with low affinity.</text>
</comment>
<comment type="caution">
    <text evidence="9">The sequence shown here is derived from an EMBL/GenBank/DDBJ whole genome shotgun (WGS) entry which is preliminary data.</text>
</comment>
<dbReference type="Gene3D" id="2.30.30.30">
    <property type="match status" value="1"/>
</dbReference>
<keyword evidence="3" id="KW-0687">Ribonucleoprotein</keyword>
<dbReference type="PANTHER" id="PTHR10715:SF0">
    <property type="entry name" value="LARGE RIBOSOMAL SUBUNIT PROTEIN EL6"/>
    <property type="match status" value="1"/>
</dbReference>
<comment type="similarity">
    <text evidence="1">Belongs to the eukaryotic ribosomal protein eL6 family.</text>
</comment>
<evidence type="ECO:0000259" key="8">
    <source>
        <dbReference type="Pfam" id="PF03868"/>
    </source>
</evidence>
<evidence type="ECO:0000313" key="9">
    <source>
        <dbReference type="EMBL" id="MFH4977867.1"/>
    </source>
</evidence>
<keyword evidence="2" id="KW-0689">Ribosomal protein</keyword>
<evidence type="ECO:0000256" key="5">
    <source>
        <dbReference type="ARBA" id="ARBA00035233"/>
    </source>
</evidence>
<evidence type="ECO:0000256" key="6">
    <source>
        <dbReference type="ARBA" id="ARBA00035351"/>
    </source>
</evidence>
<reference evidence="9 10" key="1">
    <citation type="submission" date="2024-08" db="EMBL/GenBank/DDBJ databases">
        <title>Gnathostoma spinigerum genome.</title>
        <authorList>
            <person name="Gonzalez-Bertolin B."/>
            <person name="Monzon S."/>
            <person name="Zaballos A."/>
            <person name="Jimenez P."/>
            <person name="Dekumyoy P."/>
            <person name="Varona S."/>
            <person name="Cuesta I."/>
            <person name="Sumanam S."/>
            <person name="Adisakwattana P."/>
            <person name="Gasser R.B."/>
            <person name="Hernandez-Gonzalez A."/>
            <person name="Young N.D."/>
            <person name="Perteguer M.J."/>
        </authorList>
    </citation>
    <scope>NUCLEOTIDE SEQUENCE [LARGE SCALE GENOMIC DNA]</scope>
    <source>
        <strain evidence="9">AL3</strain>
        <tissue evidence="9">Liver</tissue>
    </source>
</reference>
<gene>
    <name evidence="9" type="ORF">AB6A40_004576</name>
</gene>
<dbReference type="Pfam" id="PF03868">
    <property type="entry name" value="Ribosomal_L6e_N"/>
    <property type="match status" value="1"/>
</dbReference>
<proteinExistence type="inferred from homology"/>
<dbReference type="FunFam" id="2.30.30.30:FF:000014">
    <property type="entry name" value="60S ribosomal protein L6"/>
    <property type="match status" value="1"/>
</dbReference>
<dbReference type="InterPro" id="IPR014722">
    <property type="entry name" value="Rib_uL2_dom2"/>
</dbReference>
<dbReference type="GO" id="GO:0005840">
    <property type="term" value="C:ribosome"/>
    <property type="evidence" value="ECO:0007669"/>
    <property type="project" value="UniProtKB-KW"/>
</dbReference>
<dbReference type="PANTHER" id="PTHR10715">
    <property type="entry name" value="60S RIBOSOMAL PROTEIN L6"/>
    <property type="match status" value="1"/>
</dbReference>
<organism evidence="9 10">
    <name type="scientific">Gnathostoma spinigerum</name>
    <dbReference type="NCBI Taxonomy" id="75299"/>
    <lineage>
        <taxon>Eukaryota</taxon>
        <taxon>Metazoa</taxon>
        <taxon>Ecdysozoa</taxon>
        <taxon>Nematoda</taxon>
        <taxon>Chromadorea</taxon>
        <taxon>Rhabditida</taxon>
        <taxon>Spirurina</taxon>
        <taxon>Gnathostomatomorpha</taxon>
        <taxon>Gnathostomatoidea</taxon>
        <taxon>Gnathostomatidae</taxon>
        <taxon>Gnathostoma</taxon>
    </lineage>
</organism>
<feature type="domain" description="Large ribosomal subunit protein uL6 N-terminal" evidence="8">
    <location>
        <begin position="10"/>
        <end position="59"/>
    </location>
</feature>
<evidence type="ECO:0000256" key="7">
    <source>
        <dbReference type="ARBA" id="ARBA00046388"/>
    </source>
</evidence>
<name>A0ABD6EMC7_9BILA</name>
<dbReference type="InterPro" id="IPR000915">
    <property type="entry name" value="60S_ribosomal_eL6"/>
</dbReference>
<evidence type="ECO:0000256" key="1">
    <source>
        <dbReference type="ARBA" id="ARBA00010592"/>
    </source>
</evidence>
<dbReference type="EMBL" id="JBGFUD010002677">
    <property type="protein sequence ID" value="MFH4977867.1"/>
    <property type="molecule type" value="Genomic_DNA"/>
</dbReference>
<dbReference type="InterPro" id="IPR041997">
    <property type="entry name" value="Ribosomal_eL6_KOW"/>
</dbReference>
<dbReference type="GO" id="GO:1990904">
    <property type="term" value="C:ribonucleoprotein complex"/>
    <property type="evidence" value="ECO:0007669"/>
    <property type="project" value="UniProtKB-KW"/>
</dbReference>
<evidence type="ECO:0000256" key="3">
    <source>
        <dbReference type="ARBA" id="ARBA00023274"/>
    </source>
</evidence>
<dbReference type="Proteomes" id="UP001608902">
    <property type="component" value="Unassembled WGS sequence"/>
</dbReference>
<accession>A0ABD6EMC7</accession>
<dbReference type="InterPro" id="IPR005568">
    <property type="entry name" value="Ribosomal_uL6_N"/>
</dbReference>
<protein>
    <recommendedName>
        <fullName evidence="5">Large ribosomal subunit protein eL6</fullName>
    </recommendedName>
    <alternativeName>
        <fullName evidence="6">60S ribosomal protein L6</fullName>
    </alternativeName>
</protein>
<dbReference type="Pfam" id="PF01159">
    <property type="entry name" value="Ribosomal_L6e"/>
    <property type="match status" value="1"/>
</dbReference>
<evidence type="ECO:0000256" key="2">
    <source>
        <dbReference type="ARBA" id="ARBA00022980"/>
    </source>
</evidence>
<comment type="function">
    <text evidence="4">Component of the large ribosomal subunit. The ribosome is a large ribonucleoprotein complex responsible for the synthesis of proteins in the cell.</text>
</comment>
<evidence type="ECO:0000256" key="4">
    <source>
        <dbReference type="ARBA" id="ARBA00034092"/>
    </source>
</evidence>
<dbReference type="SUPFAM" id="SSF50104">
    <property type="entry name" value="Translation proteins SH3-like domain"/>
    <property type="match status" value="1"/>
</dbReference>
<evidence type="ECO:0000313" key="10">
    <source>
        <dbReference type="Proteomes" id="UP001608902"/>
    </source>
</evidence>
<dbReference type="InterPro" id="IPR008991">
    <property type="entry name" value="Translation_prot_SH3-like_sf"/>
</dbReference>
<keyword evidence="10" id="KW-1185">Reference proteome</keyword>
<dbReference type="CDD" id="cd13156">
    <property type="entry name" value="KOW_RPL6"/>
    <property type="match status" value="1"/>
</dbReference>
<dbReference type="AlphaFoldDB" id="A0ABD6EMC7"/>